<keyword evidence="3" id="KW-0808">Transferase</keyword>
<dbReference type="GO" id="GO:0016740">
    <property type="term" value="F:transferase activity"/>
    <property type="evidence" value="ECO:0007669"/>
    <property type="project" value="UniProtKB-KW"/>
</dbReference>
<protein>
    <submittedName>
        <fullName evidence="3">CoA-transferase family III</fullName>
    </submittedName>
</protein>
<name>A0A316VSF4_9BASI</name>
<accession>A0A316VSF4</accession>
<dbReference type="AlphaFoldDB" id="A0A316VSF4"/>
<feature type="compositionally biased region" description="Polar residues" evidence="2">
    <location>
        <begin position="1"/>
        <end position="16"/>
    </location>
</feature>
<dbReference type="PANTHER" id="PTHR48228">
    <property type="entry name" value="SUCCINYL-COA--D-CITRAMALATE COA-TRANSFERASE"/>
    <property type="match status" value="1"/>
</dbReference>
<gene>
    <name evidence="3" type="ORF">IE81DRAFT_368194</name>
</gene>
<evidence type="ECO:0000313" key="4">
    <source>
        <dbReference type="Proteomes" id="UP000245783"/>
    </source>
</evidence>
<dbReference type="GeneID" id="37038998"/>
<keyword evidence="4" id="KW-1185">Reference proteome</keyword>
<evidence type="ECO:0000256" key="1">
    <source>
        <dbReference type="ARBA" id="ARBA00008383"/>
    </source>
</evidence>
<dbReference type="InterPro" id="IPR023606">
    <property type="entry name" value="CoA-Trfase_III_dom_1_sf"/>
</dbReference>
<dbReference type="PANTHER" id="PTHR48228:SF4">
    <property type="entry name" value="BLR3030 PROTEIN"/>
    <property type="match status" value="1"/>
</dbReference>
<dbReference type="Proteomes" id="UP000245783">
    <property type="component" value="Unassembled WGS sequence"/>
</dbReference>
<evidence type="ECO:0000256" key="2">
    <source>
        <dbReference type="SAM" id="MobiDB-lite"/>
    </source>
</evidence>
<comment type="similarity">
    <text evidence="1">Belongs to the CoA-transferase III family.</text>
</comment>
<sequence length="622" mass="67425">MSRSGPQASDSASNPDAKQVARSLWKGADLPLSVLEQTSIHFTGPLHPLPSSYRIGVAAQACIAVVALAAQLLHHLREKKSSSSSDASRDAAERLNLDHASFAPITVDSLHASFEFNSEKHIRVAPGWTDTVADSLLLSSPEAQRLVNICPEAAKEWDVLAGIYRTKPTCNKSSSTASPHVRLHTNFPHHKSGLLEILGLMPVSKPADMVPSNVEKEQASRVTREEVQEALLRWEGQAFERRAREERMCATMFRRQKDWDSCEVGGAIREWVQKDEGVPFRITAISSQADDVRVPKTSDPKRHAAAQAVLPTSTHPSVNGPLLGPTPHLRALRVLDLSRVLAGPIAARTLALHGSQVLQISSQNLPNLPLAELDTARGKRCATLDLNEAQDREKFKQLIQGTDVVLQAYRPGSIASKGFSPSEAQQLRPGIVYASLSAYGFTGPWSNVRGFDSLTQTACGINHEEALSYARYRKSNQREAQGDVNADVDSGAIEPRALPCQALDHAAAYMLAFGILASLIRHELSGSSKGSHVQVSLAGVAYWLTSLGRVHGDEAWEVDPLPNVEAYLQASKIRSDSRADQKGEQVRATLFGVAHAANIQGVSTRYGEAPVRIGIDAAEWAA</sequence>
<proteinExistence type="inferred from homology"/>
<dbReference type="InterPro" id="IPR003673">
    <property type="entry name" value="CoA-Trfase_fam_III"/>
</dbReference>
<dbReference type="STRING" id="1522189.A0A316VSF4"/>
<dbReference type="SUPFAM" id="SSF89796">
    <property type="entry name" value="CoA-transferase family III (CaiB/BaiF)"/>
    <property type="match status" value="2"/>
</dbReference>
<reference evidence="3 4" key="1">
    <citation type="journal article" date="2018" name="Mol. Biol. Evol.">
        <title>Broad Genomic Sampling Reveals a Smut Pathogenic Ancestry of the Fungal Clade Ustilaginomycotina.</title>
        <authorList>
            <person name="Kijpornyongpan T."/>
            <person name="Mondo S.J."/>
            <person name="Barry K."/>
            <person name="Sandor L."/>
            <person name="Lee J."/>
            <person name="Lipzen A."/>
            <person name="Pangilinan J."/>
            <person name="LaButti K."/>
            <person name="Hainaut M."/>
            <person name="Henrissat B."/>
            <person name="Grigoriev I.V."/>
            <person name="Spatafora J.W."/>
            <person name="Aime M.C."/>
        </authorList>
    </citation>
    <scope>NUCLEOTIDE SEQUENCE [LARGE SCALE GENOMIC DNA]</scope>
    <source>
        <strain evidence="3 4">MCA 4658</strain>
    </source>
</reference>
<dbReference type="Gene3D" id="3.40.50.10540">
    <property type="entry name" value="Crotonobetainyl-coa:carnitine coa-transferase, domain 1"/>
    <property type="match status" value="1"/>
</dbReference>
<dbReference type="EMBL" id="KZ819414">
    <property type="protein sequence ID" value="PWN40527.1"/>
    <property type="molecule type" value="Genomic_DNA"/>
</dbReference>
<dbReference type="RefSeq" id="XP_025367687.1">
    <property type="nucleotide sequence ID" value="XM_025517128.1"/>
</dbReference>
<dbReference type="OrthoDB" id="2308815at2759"/>
<dbReference type="Pfam" id="PF02515">
    <property type="entry name" value="CoA_transf_3"/>
    <property type="match status" value="1"/>
</dbReference>
<evidence type="ECO:0000313" key="3">
    <source>
        <dbReference type="EMBL" id="PWN40527.1"/>
    </source>
</evidence>
<feature type="region of interest" description="Disordered" evidence="2">
    <location>
        <begin position="1"/>
        <end position="20"/>
    </location>
</feature>
<dbReference type="InParanoid" id="A0A316VSF4"/>
<dbReference type="InterPro" id="IPR050509">
    <property type="entry name" value="CoA-transferase_III"/>
</dbReference>
<organism evidence="3 4">
    <name type="scientific">Ceraceosorus guamensis</name>
    <dbReference type="NCBI Taxonomy" id="1522189"/>
    <lineage>
        <taxon>Eukaryota</taxon>
        <taxon>Fungi</taxon>
        <taxon>Dikarya</taxon>
        <taxon>Basidiomycota</taxon>
        <taxon>Ustilaginomycotina</taxon>
        <taxon>Exobasidiomycetes</taxon>
        <taxon>Ceraceosorales</taxon>
        <taxon>Ceraceosoraceae</taxon>
        <taxon>Ceraceosorus</taxon>
    </lineage>
</organism>